<dbReference type="Pfam" id="PF00532">
    <property type="entry name" value="Peripla_BP_1"/>
    <property type="match status" value="1"/>
</dbReference>
<dbReference type="CDD" id="cd01392">
    <property type="entry name" value="HTH_LacI"/>
    <property type="match status" value="1"/>
</dbReference>
<dbReference type="InterPro" id="IPR028082">
    <property type="entry name" value="Peripla_BP_I"/>
</dbReference>
<dbReference type="SUPFAM" id="SSF47413">
    <property type="entry name" value="lambda repressor-like DNA-binding domains"/>
    <property type="match status" value="1"/>
</dbReference>
<dbReference type="PROSITE" id="PS50932">
    <property type="entry name" value="HTH_LACI_2"/>
    <property type="match status" value="1"/>
</dbReference>
<dbReference type="InterPro" id="IPR000843">
    <property type="entry name" value="HTH_LacI"/>
</dbReference>
<dbReference type="SUPFAM" id="SSF53822">
    <property type="entry name" value="Periplasmic binding protein-like I"/>
    <property type="match status" value="1"/>
</dbReference>
<keyword evidence="2" id="KW-0238">DNA-binding</keyword>
<dbReference type="AlphaFoldDB" id="A0A0F9AV80"/>
<keyword evidence="1" id="KW-0805">Transcription regulation</keyword>
<sequence>MKRKITLKDIARELEVSISTVSKALKNSEEIGRDTKEKIQAFAKLYNYRPNNIALSLKNKRTKNIGVVIPDIVHYFFTTVFRGIEKYANQKGYNVIVCVSDESFDKEVINTELLANGSIDGFIMSLSAETQQKMDFHHLLEITEQGIPLVLFDRADDHVPCDKVILNDTEISYQAVNKFLANGRKHIALVTTESYFNVSAKRAEGYEAALSEAGIPIDPALKLILPYRDINENEIRQFFAATKIDAVLCVNEIFAVQCMAIVQKMGLKIPEDISFIGFTDGILSKFVQPTLTTIAQHGERMGEISAQMLIERIEIEMDVEKPYRTEIVEATIIERESTVN</sequence>
<keyword evidence="3" id="KW-0804">Transcription</keyword>
<evidence type="ECO:0000256" key="3">
    <source>
        <dbReference type="ARBA" id="ARBA00023163"/>
    </source>
</evidence>
<reference evidence="5" key="1">
    <citation type="journal article" date="2015" name="Nature">
        <title>Complex archaea that bridge the gap between prokaryotes and eukaryotes.</title>
        <authorList>
            <person name="Spang A."/>
            <person name="Saw J.H."/>
            <person name="Jorgensen S.L."/>
            <person name="Zaremba-Niedzwiedzka K."/>
            <person name="Martijn J."/>
            <person name="Lind A.E."/>
            <person name="van Eijk R."/>
            <person name="Schleper C."/>
            <person name="Guy L."/>
            <person name="Ettema T.J."/>
        </authorList>
    </citation>
    <scope>NUCLEOTIDE SEQUENCE</scope>
</reference>
<evidence type="ECO:0000259" key="4">
    <source>
        <dbReference type="PROSITE" id="PS50932"/>
    </source>
</evidence>
<evidence type="ECO:0000256" key="1">
    <source>
        <dbReference type="ARBA" id="ARBA00023015"/>
    </source>
</evidence>
<proteinExistence type="predicted"/>
<evidence type="ECO:0000256" key="2">
    <source>
        <dbReference type="ARBA" id="ARBA00023125"/>
    </source>
</evidence>
<organism evidence="5">
    <name type="scientific">marine sediment metagenome</name>
    <dbReference type="NCBI Taxonomy" id="412755"/>
    <lineage>
        <taxon>unclassified sequences</taxon>
        <taxon>metagenomes</taxon>
        <taxon>ecological metagenomes</taxon>
    </lineage>
</organism>
<accession>A0A0F9AV80</accession>
<evidence type="ECO:0000313" key="5">
    <source>
        <dbReference type="EMBL" id="KKL13345.1"/>
    </source>
</evidence>
<dbReference type="Gene3D" id="1.10.260.40">
    <property type="entry name" value="lambda repressor-like DNA-binding domains"/>
    <property type="match status" value="1"/>
</dbReference>
<dbReference type="GO" id="GO:0003700">
    <property type="term" value="F:DNA-binding transcription factor activity"/>
    <property type="evidence" value="ECO:0007669"/>
    <property type="project" value="TreeGrafter"/>
</dbReference>
<dbReference type="PANTHER" id="PTHR30146">
    <property type="entry name" value="LACI-RELATED TRANSCRIPTIONAL REPRESSOR"/>
    <property type="match status" value="1"/>
</dbReference>
<dbReference type="Gene3D" id="3.40.50.2300">
    <property type="match status" value="2"/>
</dbReference>
<dbReference type="GO" id="GO:0000976">
    <property type="term" value="F:transcription cis-regulatory region binding"/>
    <property type="evidence" value="ECO:0007669"/>
    <property type="project" value="TreeGrafter"/>
</dbReference>
<dbReference type="Pfam" id="PF00356">
    <property type="entry name" value="LacI"/>
    <property type="match status" value="1"/>
</dbReference>
<protein>
    <recommendedName>
        <fullName evidence="4">HTH lacI-type domain-containing protein</fullName>
    </recommendedName>
</protein>
<dbReference type="InterPro" id="IPR001761">
    <property type="entry name" value="Peripla_BP/Lac1_sug-bd_dom"/>
</dbReference>
<dbReference type="PANTHER" id="PTHR30146:SF109">
    <property type="entry name" value="HTH-TYPE TRANSCRIPTIONAL REGULATOR GALS"/>
    <property type="match status" value="1"/>
</dbReference>
<dbReference type="InterPro" id="IPR010982">
    <property type="entry name" value="Lambda_DNA-bd_dom_sf"/>
</dbReference>
<name>A0A0F9AV80_9ZZZZ</name>
<dbReference type="CDD" id="cd06267">
    <property type="entry name" value="PBP1_LacI_sugar_binding-like"/>
    <property type="match status" value="1"/>
</dbReference>
<dbReference type="EMBL" id="LAZR01040893">
    <property type="protein sequence ID" value="KKL13345.1"/>
    <property type="molecule type" value="Genomic_DNA"/>
</dbReference>
<comment type="caution">
    <text evidence="5">The sequence shown here is derived from an EMBL/GenBank/DDBJ whole genome shotgun (WGS) entry which is preliminary data.</text>
</comment>
<feature type="domain" description="HTH lacI-type" evidence="4">
    <location>
        <begin position="5"/>
        <end position="59"/>
    </location>
</feature>
<dbReference type="SMART" id="SM00354">
    <property type="entry name" value="HTH_LACI"/>
    <property type="match status" value="1"/>
</dbReference>
<gene>
    <name evidence="5" type="ORF">LCGC14_2526700</name>
</gene>